<dbReference type="Proteomes" id="UP000253664">
    <property type="component" value="Unassembled WGS sequence"/>
</dbReference>
<evidence type="ECO:0000256" key="7">
    <source>
        <dbReference type="ARBA" id="ARBA00023242"/>
    </source>
</evidence>
<evidence type="ECO:0000256" key="8">
    <source>
        <dbReference type="PROSITE-ProRule" id="PRU00042"/>
    </source>
</evidence>
<dbReference type="PANTHER" id="PTHR46179">
    <property type="entry name" value="ZINC FINGER PROTEIN"/>
    <property type="match status" value="1"/>
</dbReference>
<comment type="subcellular location">
    <subcellularLocation>
        <location evidence="1">Nucleus</location>
    </subcellularLocation>
</comment>
<dbReference type="InterPro" id="IPR013087">
    <property type="entry name" value="Znf_C2H2_type"/>
</dbReference>
<feature type="compositionally biased region" description="Polar residues" evidence="9">
    <location>
        <begin position="374"/>
        <end position="387"/>
    </location>
</feature>
<comment type="caution">
    <text evidence="11">The sequence shown here is derived from an EMBL/GenBank/DDBJ whole genome shotgun (WGS) entry which is preliminary data.</text>
</comment>
<evidence type="ECO:0000256" key="9">
    <source>
        <dbReference type="SAM" id="MobiDB-lite"/>
    </source>
</evidence>
<dbReference type="GO" id="GO:0008270">
    <property type="term" value="F:zinc ion binding"/>
    <property type="evidence" value="ECO:0007669"/>
    <property type="project" value="UniProtKB-KW"/>
</dbReference>
<keyword evidence="5" id="KW-0805">Transcription regulation</keyword>
<keyword evidence="6" id="KW-0804">Transcription</keyword>
<feature type="region of interest" description="Disordered" evidence="9">
    <location>
        <begin position="505"/>
        <end position="556"/>
    </location>
</feature>
<feature type="compositionally biased region" description="Polar residues" evidence="9">
    <location>
        <begin position="147"/>
        <end position="158"/>
    </location>
</feature>
<dbReference type="OrthoDB" id="9368434at2759"/>
<feature type="region of interest" description="Disordered" evidence="9">
    <location>
        <begin position="367"/>
        <end position="393"/>
    </location>
</feature>
<dbReference type="GO" id="GO:0006357">
    <property type="term" value="P:regulation of transcription by RNA polymerase II"/>
    <property type="evidence" value="ECO:0007669"/>
    <property type="project" value="TreeGrafter"/>
</dbReference>
<feature type="region of interest" description="Disordered" evidence="9">
    <location>
        <begin position="96"/>
        <end position="120"/>
    </location>
</feature>
<dbReference type="SMART" id="SM00355">
    <property type="entry name" value="ZnF_C2H2"/>
    <property type="match status" value="3"/>
</dbReference>
<evidence type="ECO:0000259" key="10">
    <source>
        <dbReference type="PROSITE" id="PS50157"/>
    </source>
</evidence>
<feature type="domain" description="C2H2-type" evidence="10">
    <location>
        <begin position="414"/>
        <end position="443"/>
    </location>
</feature>
<keyword evidence="3 8" id="KW-0863">Zinc-finger</keyword>
<proteinExistence type="predicted"/>
<keyword evidence="7" id="KW-0539">Nucleus</keyword>
<dbReference type="GO" id="GO:0005634">
    <property type="term" value="C:nucleus"/>
    <property type="evidence" value="ECO:0007669"/>
    <property type="project" value="UniProtKB-SubCell"/>
</dbReference>
<gene>
    <name evidence="11" type="ORF">L249_3528</name>
</gene>
<organism evidence="11 12">
    <name type="scientific">Ophiocordyceps polyrhachis-furcata BCC 54312</name>
    <dbReference type="NCBI Taxonomy" id="1330021"/>
    <lineage>
        <taxon>Eukaryota</taxon>
        <taxon>Fungi</taxon>
        <taxon>Dikarya</taxon>
        <taxon>Ascomycota</taxon>
        <taxon>Pezizomycotina</taxon>
        <taxon>Sordariomycetes</taxon>
        <taxon>Hypocreomycetidae</taxon>
        <taxon>Hypocreales</taxon>
        <taxon>Ophiocordycipitaceae</taxon>
        <taxon>Ophiocordyceps</taxon>
    </lineage>
</organism>
<evidence type="ECO:0000256" key="2">
    <source>
        <dbReference type="ARBA" id="ARBA00022723"/>
    </source>
</evidence>
<sequence>MSPVNPLRRTCSPGADDSSIRFPMPPMSLRQGTAFHSPPPSLITSSPEDDGFVPPAFRPCHIGLHDEPDAGSRVAILHDIGEKLSKLDNLFLKPKASTTIKPPPDESLLSPSSSPPLSAAGPDEPWFYGSRFAAPRPTYRARDQDSDSGLGSSVTSTADKCEAMDRPNPPASTFTWSKSQMLRPMMPRTCNRILERIVYPLLKRSDLQDFWPAVKEVPRLIKSKGIVCLRDVEKTLIFMAPVSRVSIVRVADSDPNLLAKGRAKTATLYLKFCMFSIRCIQATVEQLLDHEQIRPGDRPYNNGYFIDLKEQIHEYGRQLHAAREAGTSSDMNLDSNDEVKLFGGVAENGRPAELIRVRKDGTAISMATGKPVDTTMSSSQSKRSLAEQQEDEEEIMRSMARRKKNASLEELAPKRCSELGCHKVFKRPCDLTKHEKTHSRPWKCPVPTCKYHEFGWPTEKEMDRHVNDKHSNAPAMYECMYANCPYKSKRESNCKQHMEKAHGWHYVRSKTNGKKSPSKPASSVQQTPPLGSASTPSTTPAYSAPTPPQEQDLLSPDYSMFPAEANYGAAYGLQAADSGLIDLALNNSSPSTVSYEQYPPYQDGALFILSDEDIYAAQVQLPTQPQVVNQVYDKMVSQQFSICSGLQPSPSPQDQQQALLPHLAVGLPLSALTEASATLFSPDSLLEEGFDEPAKAEGSDFSLFPVDVKTENDYKSLFEGVPSANLGLSQNSQPDSIFGHMRQMNWAPAGYHTQFS</sequence>
<reference evidence="11 12" key="1">
    <citation type="journal article" date="2015" name="BMC Genomics">
        <title>Insights from the genome of Ophiocordyceps polyrhachis-furcata to pathogenicity and host specificity in insect fungi.</title>
        <authorList>
            <person name="Wichadakul D."/>
            <person name="Kobmoo N."/>
            <person name="Ingsriswang S."/>
            <person name="Tangphatsornruang S."/>
            <person name="Chantasingh D."/>
            <person name="Luangsa-ard J.J."/>
            <person name="Eurwilaichitr L."/>
        </authorList>
    </citation>
    <scope>NUCLEOTIDE SEQUENCE [LARGE SCALE GENOMIC DNA]</scope>
    <source>
        <strain evidence="11 12">BCC 54312</strain>
    </source>
</reference>
<keyword evidence="12" id="KW-1185">Reference proteome</keyword>
<dbReference type="PROSITE" id="PS50157">
    <property type="entry name" value="ZINC_FINGER_C2H2_2"/>
    <property type="match status" value="1"/>
</dbReference>
<evidence type="ECO:0000313" key="12">
    <source>
        <dbReference type="Proteomes" id="UP000253664"/>
    </source>
</evidence>
<keyword evidence="2" id="KW-0479">Metal-binding</keyword>
<dbReference type="InterPro" id="IPR051061">
    <property type="entry name" value="Zinc_finger_trans_reg"/>
</dbReference>
<evidence type="ECO:0000256" key="6">
    <source>
        <dbReference type="ARBA" id="ARBA00023163"/>
    </source>
</evidence>
<accession>A0A367LMK4</accession>
<feature type="region of interest" description="Disordered" evidence="9">
    <location>
        <begin position="1"/>
        <end position="50"/>
    </location>
</feature>
<feature type="compositionally biased region" description="Basic residues" evidence="9">
    <location>
        <begin position="505"/>
        <end position="517"/>
    </location>
</feature>
<dbReference type="EMBL" id="LKCN02000002">
    <property type="protein sequence ID" value="RCI15673.1"/>
    <property type="molecule type" value="Genomic_DNA"/>
</dbReference>
<dbReference type="PROSITE" id="PS00028">
    <property type="entry name" value="ZINC_FINGER_C2H2_1"/>
    <property type="match status" value="1"/>
</dbReference>
<keyword evidence="4" id="KW-0862">Zinc</keyword>
<evidence type="ECO:0000313" key="11">
    <source>
        <dbReference type="EMBL" id="RCI15673.1"/>
    </source>
</evidence>
<evidence type="ECO:0000256" key="3">
    <source>
        <dbReference type="ARBA" id="ARBA00022771"/>
    </source>
</evidence>
<name>A0A367LMK4_9HYPO</name>
<feature type="compositionally biased region" description="Low complexity" evidence="9">
    <location>
        <begin position="106"/>
        <end position="118"/>
    </location>
</feature>
<evidence type="ECO:0000256" key="5">
    <source>
        <dbReference type="ARBA" id="ARBA00023015"/>
    </source>
</evidence>
<feature type="compositionally biased region" description="Low complexity" evidence="9">
    <location>
        <begin position="527"/>
        <end position="544"/>
    </location>
</feature>
<evidence type="ECO:0000256" key="4">
    <source>
        <dbReference type="ARBA" id="ARBA00022833"/>
    </source>
</evidence>
<dbReference type="PANTHER" id="PTHR46179:SF13">
    <property type="entry name" value="C2H2-TYPE DOMAIN-CONTAINING PROTEIN"/>
    <property type="match status" value="1"/>
</dbReference>
<evidence type="ECO:0000256" key="1">
    <source>
        <dbReference type="ARBA" id="ARBA00004123"/>
    </source>
</evidence>
<protein>
    <recommendedName>
        <fullName evidence="10">C2H2-type domain-containing protein</fullName>
    </recommendedName>
</protein>
<feature type="region of interest" description="Disordered" evidence="9">
    <location>
        <begin position="138"/>
        <end position="175"/>
    </location>
</feature>
<dbReference type="AlphaFoldDB" id="A0A367LMK4"/>
<dbReference type="STRING" id="1330021.A0A367LMK4"/>